<dbReference type="Proteomes" id="UP000735302">
    <property type="component" value="Unassembled WGS sequence"/>
</dbReference>
<proteinExistence type="inferred from homology"/>
<dbReference type="PANTHER" id="PTHR31784">
    <property type="entry name" value="BIOGENESIS OF LYSOSOME-RELATED ORGANELLES COMPLEX 1 SUBUNIT 5"/>
    <property type="match status" value="1"/>
</dbReference>
<comment type="caution">
    <text evidence="3">The sequence shown here is derived from an EMBL/GenBank/DDBJ whole genome shotgun (WGS) entry which is preliminary data.</text>
</comment>
<name>A0AAV4A143_9GAST</name>
<dbReference type="AlphaFoldDB" id="A0AAV4A143"/>
<dbReference type="EMBL" id="BLXT01003082">
    <property type="protein sequence ID" value="GFO00358.1"/>
    <property type="molecule type" value="Genomic_DNA"/>
</dbReference>
<evidence type="ECO:0000256" key="1">
    <source>
        <dbReference type="ARBA" id="ARBA00010754"/>
    </source>
</evidence>
<dbReference type="InterPro" id="IPR017243">
    <property type="entry name" value="Bloc1s5"/>
</dbReference>
<dbReference type="GO" id="GO:0030133">
    <property type="term" value="C:transport vesicle"/>
    <property type="evidence" value="ECO:0007669"/>
    <property type="project" value="InterPro"/>
</dbReference>
<dbReference type="Pfam" id="PF14942">
    <property type="entry name" value="Muted"/>
    <property type="match status" value="1"/>
</dbReference>
<keyword evidence="4" id="KW-1185">Reference proteome</keyword>
<dbReference type="PANTHER" id="PTHR31784:SF2">
    <property type="entry name" value="BIOGENESIS OF LYSOSOME-RELATED ORGANELLES COMPLEX 1 SUBUNIT 5"/>
    <property type="match status" value="1"/>
</dbReference>
<evidence type="ECO:0000313" key="3">
    <source>
        <dbReference type="EMBL" id="GFO00358.1"/>
    </source>
</evidence>
<reference evidence="3 4" key="1">
    <citation type="journal article" date="2021" name="Elife">
        <title>Chloroplast acquisition without the gene transfer in kleptoplastic sea slugs, Plakobranchus ocellatus.</title>
        <authorList>
            <person name="Maeda T."/>
            <person name="Takahashi S."/>
            <person name="Yoshida T."/>
            <person name="Shimamura S."/>
            <person name="Takaki Y."/>
            <person name="Nagai Y."/>
            <person name="Toyoda A."/>
            <person name="Suzuki Y."/>
            <person name="Arimoto A."/>
            <person name="Ishii H."/>
            <person name="Satoh N."/>
            <person name="Nishiyama T."/>
            <person name="Hasebe M."/>
            <person name="Maruyama T."/>
            <person name="Minagawa J."/>
            <person name="Obokata J."/>
            <person name="Shigenobu S."/>
        </authorList>
    </citation>
    <scope>NUCLEOTIDE SEQUENCE [LARGE SCALE GENOMIC DNA]</scope>
</reference>
<comment type="similarity">
    <text evidence="1">Belongs to the BLOC1S5 family.</text>
</comment>
<gene>
    <name evidence="3" type="ORF">PoB_002686300</name>
</gene>
<evidence type="ECO:0000256" key="2">
    <source>
        <dbReference type="ARBA" id="ARBA00019580"/>
    </source>
</evidence>
<accession>A0AAV4A143</accession>
<evidence type="ECO:0000313" key="4">
    <source>
        <dbReference type="Proteomes" id="UP000735302"/>
    </source>
</evidence>
<sequence>MTTGQVFKDAADIFCRLFNHKAALHGLNQNFVREFEQMQDDLISLSQCLNKAEKCNQLLYPATQEGFEAHIQLLGEAVNNTTWACQRILLDESEKKMDWLEQGRVRRGQEWDRFIQGQAQARIQHADNEFEVRADGLRRHYADLEEQLSQGAVGRLL</sequence>
<dbReference type="GO" id="GO:0031083">
    <property type="term" value="C:BLOC-1 complex"/>
    <property type="evidence" value="ECO:0007669"/>
    <property type="project" value="InterPro"/>
</dbReference>
<protein>
    <recommendedName>
        <fullName evidence="2">Biogenesis of lysosome-related organelles complex 1 subunit 5</fullName>
    </recommendedName>
</protein>
<organism evidence="3 4">
    <name type="scientific">Plakobranchus ocellatus</name>
    <dbReference type="NCBI Taxonomy" id="259542"/>
    <lineage>
        <taxon>Eukaryota</taxon>
        <taxon>Metazoa</taxon>
        <taxon>Spiralia</taxon>
        <taxon>Lophotrochozoa</taxon>
        <taxon>Mollusca</taxon>
        <taxon>Gastropoda</taxon>
        <taxon>Heterobranchia</taxon>
        <taxon>Euthyneura</taxon>
        <taxon>Panpulmonata</taxon>
        <taxon>Sacoglossa</taxon>
        <taxon>Placobranchoidea</taxon>
        <taxon>Plakobranchidae</taxon>
        <taxon>Plakobranchus</taxon>
    </lineage>
</organism>